<dbReference type="GeneID" id="59372273"/>
<comment type="caution">
    <text evidence="1">The sequence shown here is derived from an EMBL/GenBank/DDBJ whole genome shotgun (WGS) entry which is preliminary data.</text>
</comment>
<dbReference type="VEuPathDB" id="FungiDB:PC9H_002432"/>
<reference evidence="1" key="1">
    <citation type="submission" date="2019-07" db="EMBL/GenBank/DDBJ databases">
        <authorList>
            <person name="Palmer J.M."/>
        </authorList>
    </citation>
    <scope>NUCLEOTIDE SEQUENCE</scope>
    <source>
        <strain evidence="1">PC9</strain>
    </source>
</reference>
<gene>
    <name evidence="1" type="ORF">PC9H_002432</name>
</gene>
<dbReference type="AlphaFoldDB" id="A0A8H6ZJS9"/>
<sequence>MLEELNIRPARFDFDAEKLKEVAKGRAVSERFKLDLSFIQHGGLSVKEQLASIATINYLFESMYNAPGTDLSILRAKFSPELRFPAGTHKNSSTVYTFHGAADYVLFLVNKYVNLDNRDINDLKAALRLCGNRLLIVEVKSFETVFKPQHIAEAVAQAVTASGHSKWNQRFIMTDSTQWKFCVYRVEERTYYLSETLTVAKHGEEAILTVLDEWVWNAADTNSPRKLWPFKPVAETPDVAN</sequence>
<evidence type="ECO:0000313" key="2">
    <source>
        <dbReference type="Proteomes" id="UP000623687"/>
    </source>
</evidence>
<accession>A0A8H6ZJS9</accession>
<proteinExistence type="predicted"/>
<protein>
    <submittedName>
        <fullName evidence="1">Uncharacterized protein</fullName>
    </submittedName>
</protein>
<dbReference type="EMBL" id="JACETU010000011">
    <property type="protein sequence ID" value="KAF7416169.1"/>
    <property type="molecule type" value="Genomic_DNA"/>
</dbReference>
<organism evidence="1 2">
    <name type="scientific">Pleurotus ostreatus</name>
    <name type="common">Oyster mushroom</name>
    <name type="synonym">White-rot fungus</name>
    <dbReference type="NCBI Taxonomy" id="5322"/>
    <lineage>
        <taxon>Eukaryota</taxon>
        <taxon>Fungi</taxon>
        <taxon>Dikarya</taxon>
        <taxon>Basidiomycota</taxon>
        <taxon>Agaricomycotina</taxon>
        <taxon>Agaricomycetes</taxon>
        <taxon>Agaricomycetidae</taxon>
        <taxon>Agaricales</taxon>
        <taxon>Pleurotineae</taxon>
        <taxon>Pleurotaceae</taxon>
        <taxon>Pleurotus</taxon>
    </lineage>
</organism>
<keyword evidence="2" id="KW-1185">Reference proteome</keyword>
<dbReference type="RefSeq" id="XP_036625716.1">
    <property type="nucleotide sequence ID" value="XM_036772070.1"/>
</dbReference>
<dbReference type="Proteomes" id="UP000623687">
    <property type="component" value="Unassembled WGS sequence"/>
</dbReference>
<evidence type="ECO:0000313" key="1">
    <source>
        <dbReference type="EMBL" id="KAF7416169.1"/>
    </source>
</evidence>
<name>A0A8H6ZJS9_PLEOS</name>
<dbReference type="OrthoDB" id="2932133at2759"/>